<gene>
    <name evidence="1" type="ORF">AMTR_s00048p00182050</name>
</gene>
<accession>U5D2J3</accession>
<reference evidence="2" key="1">
    <citation type="journal article" date="2013" name="Science">
        <title>The Amborella genome and the evolution of flowering plants.</title>
        <authorList>
            <consortium name="Amborella Genome Project"/>
        </authorList>
    </citation>
    <scope>NUCLEOTIDE SEQUENCE [LARGE SCALE GENOMIC DNA]</scope>
</reference>
<proteinExistence type="predicted"/>
<dbReference type="EMBL" id="KI392502">
    <property type="protein sequence ID" value="ERN15617.1"/>
    <property type="molecule type" value="Genomic_DNA"/>
</dbReference>
<keyword evidence="2" id="KW-1185">Reference proteome</keyword>
<evidence type="ECO:0000313" key="1">
    <source>
        <dbReference type="EMBL" id="ERN15617.1"/>
    </source>
</evidence>
<dbReference type="AlphaFoldDB" id="U5D2J3"/>
<dbReference type="Gramene" id="ERN15617">
    <property type="protein sequence ID" value="ERN15617"/>
    <property type="gene ID" value="AMTR_s00048p00182050"/>
</dbReference>
<dbReference type="HOGENOM" id="CLU_2281222_0_0_1"/>
<sequence length="102" mass="11462">MRHDGNNRPKHKLGGHMEAAKDLTTWHKRRHFVNISRLDQGNDKEKDLAGGFVQACVNPGPSQHLMGELRCSRLVRPPFGIMHAGHAEPPLAMKQSRNNPQV</sequence>
<evidence type="ECO:0000313" key="2">
    <source>
        <dbReference type="Proteomes" id="UP000017836"/>
    </source>
</evidence>
<protein>
    <submittedName>
        <fullName evidence="1">Uncharacterized protein</fullName>
    </submittedName>
</protein>
<dbReference type="Proteomes" id="UP000017836">
    <property type="component" value="Unassembled WGS sequence"/>
</dbReference>
<organism evidence="1 2">
    <name type="scientific">Amborella trichopoda</name>
    <dbReference type="NCBI Taxonomy" id="13333"/>
    <lineage>
        <taxon>Eukaryota</taxon>
        <taxon>Viridiplantae</taxon>
        <taxon>Streptophyta</taxon>
        <taxon>Embryophyta</taxon>
        <taxon>Tracheophyta</taxon>
        <taxon>Spermatophyta</taxon>
        <taxon>Magnoliopsida</taxon>
        <taxon>Amborellales</taxon>
        <taxon>Amborellaceae</taxon>
        <taxon>Amborella</taxon>
    </lineage>
</organism>
<name>U5D2J3_AMBTC</name>